<dbReference type="EC" id="3.2.1.52" evidence="3"/>
<comment type="caution">
    <text evidence="8">The sequence shown here is derived from an EMBL/GenBank/DDBJ whole genome shotgun (WGS) entry which is preliminary data.</text>
</comment>
<dbReference type="EMBL" id="AMCI01007114">
    <property type="protein sequence ID" value="EJW93192.1"/>
    <property type="molecule type" value="Genomic_DNA"/>
</dbReference>
<dbReference type="InterPro" id="IPR015883">
    <property type="entry name" value="Glyco_hydro_20_cat"/>
</dbReference>
<evidence type="ECO:0000256" key="5">
    <source>
        <dbReference type="ARBA" id="ARBA00023295"/>
    </source>
</evidence>
<evidence type="ECO:0000259" key="7">
    <source>
        <dbReference type="Pfam" id="PF02838"/>
    </source>
</evidence>
<reference evidence="8" key="1">
    <citation type="journal article" date="2012" name="PLoS ONE">
        <title>Gene sets for utilization of primary and secondary nutrition supplies in the distal gut of endangered iberian lynx.</title>
        <authorList>
            <person name="Alcaide M."/>
            <person name="Messina E."/>
            <person name="Richter M."/>
            <person name="Bargiela R."/>
            <person name="Peplies J."/>
            <person name="Huws S.A."/>
            <person name="Newbold C.J."/>
            <person name="Golyshin P.N."/>
            <person name="Simon M.A."/>
            <person name="Lopez G."/>
            <person name="Yakimov M.M."/>
            <person name="Ferrer M."/>
        </authorList>
    </citation>
    <scope>NUCLEOTIDE SEQUENCE</scope>
</reference>
<evidence type="ECO:0000256" key="2">
    <source>
        <dbReference type="ARBA" id="ARBA00006285"/>
    </source>
</evidence>
<sequence length="1083" mass="121762">MFHAAKAPTTSNTRFVWSANTNTTYPEGWNLSPKANAQVYMNQWQGAGLGKRLGLWDNASDAGNAFQFVSLEEWESKLPKYALIPYPKTLKEGKGEISVNSLTHFVACDDITLRYGKEFAAQLKATMGHELTCTNQSATQAAITLAQDEKLAHEAYTLTIKEGERVKITAADSTGFFYALQTLKQLLPNAIYGKQLVKEAKWVLPCLEIKDQPQLGHRGFMLDIARHFFDKREVKRILDIMASYKMNRFHWHLTDDQGWRIEIPEYPLLTEVGSIRKGSFACFDGPNKFFDDTEYGRGMWYSLDDLREIVAYAKARHIEIIPEIDLPGHMVAAVASYPQFACDSTRKYEVRIDGGISHDVLNIGRNETVDFLKCVLRHVAEVFPYPQIHIGGDECPSEQWASNADCLKRVKDEELKGVEELQSWLVEELGLYLKNEFGKDIVVWDELLKHWKADNKVKPIIMAWNSIGHSAQAADKGFKSIVVPYQDLYIDWMQIPENQADINEGYQGGWGPGHVNTIEDAYNINPVGALKGRENYCLGVQANMWTETCSNNEQLEYQLFPRLLAVSETGWLPAESKDWTSFYKRLQSHDEILELLEFNYAKHYILPEEKTAGQLAIEEAKALLAASIPGGVGYPSAEAYKQLETAVNEGEEITEDAAQAEQINKAIAAYKKAPIVQPEAGKTYQLVSASSYYKAKYIGSTVYAADSKLRFHYTPQTEPEELWQFVKTEGGYKLVNVSTKLQVTMPTNNGGFVQLGQTGTTLRVDQATKPSGKYNYVPGAVVISATNNYASAPVRFFADFTGYVKTNADDALCKAGTWYIREVTDFTAQLEGLVKKGQKVITTAAPGEYDQPTQEALDFLANQVLTPASAALKQGNITEKVYIKYLDLYNQFLAMPRTSVTDGISEAYYYVIRNAHFKEYCAAISTNGSIAPRKLTTGDEKFYWSFKKNADGTVNITNKSNGKQALVNESKEGVNVLTGASYKWKLEEITTDEGNKGIAIIDATDTYSWYTNPNSWKENIILKPKNWGASIWVFEKLDVQTDIEGTEVVPAEREVRYYDLQGRRILRPTHGIYITSDGRKVMM</sequence>
<feature type="domain" description="Beta-hexosaminidase bacterial type N-terminal" evidence="7">
    <location>
        <begin position="81"/>
        <end position="212"/>
    </location>
</feature>
<evidence type="ECO:0000256" key="4">
    <source>
        <dbReference type="ARBA" id="ARBA00022801"/>
    </source>
</evidence>
<accession>J9FUE4</accession>
<gene>
    <name evidence="8" type="ORF">EVA_18702</name>
</gene>
<dbReference type="GO" id="GO:0016020">
    <property type="term" value="C:membrane"/>
    <property type="evidence" value="ECO:0007669"/>
    <property type="project" value="TreeGrafter"/>
</dbReference>
<dbReference type="InterPro" id="IPR029018">
    <property type="entry name" value="Hex-like_dom2"/>
</dbReference>
<comment type="similarity">
    <text evidence="2">Belongs to the glycosyl hydrolase 20 family.</text>
</comment>
<keyword evidence="4" id="KW-0378">Hydrolase</keyword>
<dbReference type="CDD" id="cd06563">
    <property type="entry name" value="GH20_chitobiase-like"/>
    <property type="match status" value="1"/>
</dbReference>
<dbReference type="PANTHER" id="PTHR22600:SF57">
    <property type="entry name" value="BETA-N-ACETYLHEXOSAMINIDASE"/>
    <property type="match status" value="1"/>
</dbReference>
<name>J9FUE4_9ZZZZ</name>
<feature type="domain" description="Glycoside hydrolase family 20 catalytic" evidence="6">
    <location>
        <begin position="217"/>
        <end position="572"/>
    </location>
</feature>
<protein>
    <recommendedName>
        <fullName evidence="3">beta-N-acetylhexosaminidase</fullName>
        <ecNumber evidence="3">3.2.1.52</ecNumber>
    </recommendedName>
</protein>
<dbReference type="Pfam" id="PF02838">
    <property type="entry name" value="Glyco_hydro_20b"/>
    <property type="match status" value="1"/>
</dbReference>
<evidence type="ECO:0000313" key="8">
    <source>
        <dbReference type="EMBL" id="EJW93192.1"/>
    </source>
</evidence>
<dbReference type="InterPro" id="IPR015882">
    <property type="entry name" value="HEX_bac_N"/>
</dbReference>
<dbReference type="Gene3D" id="3.20.20.80">
    <property type="entry name" value="Glycosidases"/>
    <property type="match status" value="1"/>
</dbReference>
<evidence type="ECO:0000256" key="3">
    <source>
        <dbReference type="ARBA" id="ARBA00012663"/>
    </source>
</evidence>
<keyword evidence="5" id="KW-0326">Glycosidase</keyword>
<dbReference type="SUPFAM" id="SSF51445">
    <property type="entry name" value="(Trans)glycosidases"/>
    <property type="match status" value="1"/>
</dbReference>
<dbReference type="SUPFAM" id="SSF55545">
    <property type="entry name" value="beta-N-acetylhexosaminidase-like domain"/>
    <property type="match status" value="1"/>
</dbReference>
<dbReference type="InterPro" id="IPR017853">
    <property type="entry name" value="GH"/>
</dbReference>
<evidence type="ECO:0000259" key="6">
    <source>
        <dbReference type="Pfam" id="PF00728"/>
    </source>
</evidence>
<dbReference type="Gene3D" id="3.30.379.10">
    <property type="entry name" value="Chitobiase/beta-hexosaminidase domain 2-like"/>
    <property type="match status" value="1"/>
</dbReference>
<proteinExistence type="inferred from homology"/>
<dbReference type="InterPro" id="IPR025705">
    <property type="entry name" value="Beta_hexosaminidase_sua/sub"/>
</dbReference>
<dbReference type="PRINTS" id="PR00738">
    <property type="entry name" value="GLHYDRLASE20"/>
</dbReference>
<dbReference type="AlphaFoldDB" id="J9FUE4"/>
<dbReference type="GO" id="GO:0004563">
    <property type="term" value="F:beta-N-acetylhexosaminidase activity"/>
    <property type="evidence" value="ECO:0007669"/>
    <property type="project" value="UniProtKB-EC"/>
</dbReference>
<dbReference type="Pfam" id="PF00728">
    <property type="entry name" value="Glyco_hydro_20"/>
    <property type="match status" value="1"/>
</dbReference>
<dbReference type="GO" id="GO:0030203">
    <property type="term" value="P:glycosaminoglycan metabolic process"/>
    <property type="evidence" value="ECO:0007669"/>
    <property type="project" value="TreeGrafter"/>
</dbReference>
<dbReference type="Gene3D" id="2.80.10.50">
    <property type="match status" value="1"/>
</dbReference>
<evidence type="ECO:0000256" key="1">
    <source>
        <dbReference type="ARBA" id="ARBA00001231"/>
    </source>
</evidence>
<dbReference type="GO" id="GO:0005975">
    <property type="term" value="P:carbohydrate metabolic process"/>
    <property type="evidence" value="ECO:0007669"/>
    <property type="project" value="InterPro"/>
</dbReference>
<comment type="catalytic activity">
    <reaction evidence="1">
        <text>Hydrolysis of terminal non-reducing N-acetyl-D-hexosamine residues in N-acetyl-beta-D-hexosaminides.</text>
        <dbReference type="EC" id="3.2.1.52"/>
    </reaction>
</comment>
<organism evidence="8">
    <name type="scientific">gut metagenome</name>
    <dbReference type="NCBI Taxonomy" id="749906"/>
    <lineage>
        <taxon>unclassified sequences</taxon>
        <taxon>metagenomes</taxon>
        <taxon>organismal metagenomes</taxon>
    </lineage>
</organism>
<dbReference type="PANTHER" id="PTHR22600">
    <property type="entry name" value="BETA-HEXOSAMINIDASE"/>
    <property type="match status" value="1"/>
</dbReference>